<reference evidence="1" key="1">
    <citation type="submission" date="2021-06" db="EMBL/GenBank/DDBJ databases">
        <authorList>
            <person name="Kallberg Y."/>
            <person name="Tangrot J."/>
            <person name="Rosling A."/>
        </authorList>
    </citation>
    <scope>NUCLEOTIDE SEQUENCE</scope>
    <source>
        <strain evidence="1">IN212</strain>
    </source>
</reference>
<evidence type="ECO:0000313" key="1">
    <source>
        <dbReference type="EMBL" id="CAG8694210.1"/>
    </source>
</evidence>
<organism evidence="1 2">
    <name type="scientific">Racocetra fulgida</name>
    <dbReference type="NCBI Taxonomy" id="60492"/>
    <lineage>
        <taxon>Eukaryota</taxon>
        <taxon>Fungi</taxon>
        <taxon>Fungi incertae sedis</taxon>
        <taxon>Mucoromycota</taxon>
        <taxon>Glomeromycotina</taxon>
        <taxon>Glomeromycetes</taxon>
        <taxon>Diversisporales</taxon>
        <taxon>Gigasporaceae</taxon>
        <taxon>Racocetra</taxon>
    </lineage>
</organism>
<keyword evidence="2" id="KW-1185">Reference proteome</keyword>
<dbReference type="EMBL" id="CAJVPZ010019453">
    <property type="protein sequence ID" value="CAG8694210.1"/>
    <property type="molecule type" value="Genomic_DNA"/>
</dbReference>
<accession>A0A9N9ET33</accession>
<gene>
    <name evidence="1" type="ORF">RFULGI_LOCUS10134</name>
</gene>
<protein>
    <submittedName>
        <fullName evidence="1">3917_t:CDS:1</fullName>
    </submittedName>
</protein>
<dbReference type="OrthoDB" id="2363045at2759"/>
<proteinExistence type="predicted"/>
<sequence>MSDAYPEYIEEFSIEIFDFNPIGPTAHIPLPETLPKRNNGIINIQNDDDWCFGWSVLGALHPVKVHPERNPHWLYGGFVEELNMNDIPVPVPVSTPVYKKFKENNPEIIKNKSIKAFYNHKCMQPNPYRIFWDLEMLTEKLNPEEKTKLTHTERLQMHKPCGYCYVVVRMDSSLNYEIISHDLYRGPDALERFVVKIEEELANIQEDLSAPAEIIMSPGDLKAYNEATECWICKGPFLKPAPEVIQKLEEAKHNLLEIKEWESCMEKEHSKKKEAQKKY</sequence>
<name>A0A9N9ET33_9GLOM</name>
<dbReference type="Proteomes" id="UP000789396">
    <property type="component" value="Unassembled WGS sequence"/>
</dbReference>
<dbReference type="PANTHER" id="PTHR31511:SF12">
    <property type="entry name" value="RHO TERMINATION FACTOR N-TERMINAL DOMAIN-CONTAINING PROTEIN"/>
    <property type="match status" value="1"/>
</dbReference>
<evidence type="ECO:0000313" key="2">
    <source>
        <dbReference type="Proteomes" id="UP000789396"/>
    </source>
</evidence>
<comment type="caution">
    <text evidence="1">The sequence shown here is derived from an EMBL/GenBank/DDBJ whole genome shotgun (WGS) entry which is preliminary data.</text>
</comment>
<dbReference type="PANTHER" id="PTHR31511">
    <property type="entry name" value="PROTEIN CBG23764"/>
    <property type="match status" value="1"/>
</dbReference>
<dbReference type="AlphaFoldDB" id="A0A9N9ET33"/>